<organism evidence="2 3">
    <name type="scientific">Candidatus Acididesulfobacter diazotrophicus</name>
    <dbReference type="NCBI Taxonomy" id="2597226"/>
    <lineage>
        <taxon>Bacteria</taxon>
        <taxon>Deltaproteobacteria</taxon>
        <taxon>Candidatus Acidulodesulfobacterales</taxon>
        <taxon>Candidatus Acididesulfobacter</taxon>
    </lineage>
</organism>
<dbReference type="InterPro" id="IPR002716">
    <property type="entry name" value="PIN_dom"/>
</dbReference>
<gene>
    <name evidence="2" type="ORF">EVG15_10875</name>
</gene>
<dbReference type="AlphaFoldDB" id="A0A519BJQ0"/>
<dbReference type="InterPro" id="IPR029060">
    <property type="entry name" value="PIN-like_dom_sf"/>
</dbReference>
<sequence>MELRIFLDTNIIIYFLEKNTFFFEKVIPYFERAENGEIELFTSPISYMEVLIPVIKKQDIDLEGKYNYLFKTFLNVISIDLEIGRIGAGIRAKYNIKAPDALQIACAINSECKKFITADKELDKIKKIEIVILS</sequence>
<reference evidence="2 3" key="1">
    <citation type="journal article" date="2019" name="ISME J.">
        <title>Insights into ecological role of a new deltaproteobacterial order Candidatus Acidulodesulfobacterales by metagenomics and metatranscriptomics.</title>
        <authorList>
            <person name="Tan S."/>
            <person name="Liu J."/>
            <person name="Fang Y."/>
            <person name="Hedlund B.P."/>
            <person name="Lian Z.H."/>
            <person name="Huang L.Y."/>
            <person name="Li J.T."/>
            <person name="Huang L.N."/>
            <person name="Li W.J."/>
            <person name="Jiang H.C."/>
            <person name="Dong H.L."/>
            <person name="Shu W.S."/>
        </authorList>
    </citation>
    <scope>NUCLEOTIDE SEQUENCE [LARGE SCALE GENOMIC DNA]</scope>
    <source>
        <strain evidence="2">AP1</strain>
    </source>
</reference>
<dbReference type="SUPFAM" id="SSF88723">
    <property type="entry name" value="PIN domain-like"/>
    <property type="match status" value="1"/>
</dbReference>
<comment type="caution">
    <text evidence="2">The sequence shown here is derived from an EMBL/GenBank/DDBJ whole genome shotgun (WGS) entry which is preliminary data.</text>
</comment>
<dbReference type="PANTHER" id="PTHR39677:SF4">
    <property type="entry name" value="RIBONUCLEASE VAPC6"/>
    <property type="match status" value="1"/>
</dbReference>
<dbReference type="EMBL" id="SGBB01000040">
    <property type="protein sequence ID" value="RZD17494.1"/>
    <property type="molecule type" value="Genomic_DNA"/>
</dbReference>
<evidence type="ECO:0000259" key="1">
    <source>
        <dbReference type="Pfam" id="PF01850"/>
    </source>
</evidence>
<evidence type="ECO:0000313" key="2">
    <source>
        <dbReference type="EMBL" id="RZD17494.1"/>
    </source>
</evidence>
<proteinExistence type="predicted"/>
<name>A0A519BJQ0_9DELT</name>
<accession>A0A519BJQ0</accession>
<dbReference type="Proteomes" id="UP000319296">
    <property type="component" value="Unassembled WGS sequence"/>
</dbReference>
<evidence type="ECO:0000313" key="3">
    <source>
        <dbReference type="Proteomes" id="UP000319296"/>
    </source>
</evidence>
<feature type="domain" description="PIN" evidence="1">
    <location>
        <begin position="5"/>
        <end position="127"/>
    </location>
</feature>
<protein>
    <submittedName>
        <fullName evidence="2">PIN domain-containing protein</fullName>
    </submittedName>
</protein>
<dbReference type="Pfam" id="PF01850">
    <property type="entry name" value="PIN"/>
    <property type="match status" value="1"/>
</dbReference>
<dbReference type="Gene3D" id="3.40.50.1010">
    <property type="entry name" value="5'-nuclease"/>
    <property type="match status" value="1"/>
</dbReference>
<dbReference type="PANTHER" id="PTHR39677">
    <property type="entry name" value="RIBONUCLEASE VAPC6"/>
    <property type="match status" value="1"/>
</dbReference>